<evidence type="ECO:0000313" key="2">
    <source>
        <dbReference type="EMBL" id="MBW4549044.1"/>
    </source>
</evidence>
<dbReference type="PANTHER" id="PTHR43685">
    <property type="entry name" value="GLYCOSYLTRANSFERASE"/>
    <property type="match status" value="1"/>
</dbReference>
<gene>
    <name evidence="2" type="ORF">KME25_32265</name>
</gene>
<dbReference type="AlphaFoldDB" id="A0A951UDF2"/>
<dbReference type="Gene3D" id="3.90.550.10">
    <property type="entry name" value="Spore Coat Polysaccharide Biosynthesis Protein SpsA, Chain A"/>
    <property type="match status" value="1"/>
</dbReference>
<dbReference type="PANTHER" id="PTHR43685:SF11">
    <property type="entry name" value="GLYCOSYLTRANSFERASE TAGX-RELATED"/>
    <property type="match status" value="1"/>
</dbReference>
<feature type="domain" description="Glycosyltransferase 2-like" evidence="1">
    <location>
        <begin position="8"/>
        <end position="169"/>
    </location>
</feature>
<dbReference type="CDD" id="cd00761">
    <property type="entry name" value="Glyco_tranf_GTA_type"/>
    <property type="match status" value="1"/>
</dbReference>
<reference evidence="2" key="1">
    <citation type="submission" date="2021-05" db="EMBL/GenBank/DDBJ databases">
        <authorList>
            <person name="Pietrasiak N."/>
            <person name="Ward R."/>
            <person name="Stajich J.E."/>
            <person name="Kurbessoian T."/>
        </authorList>
    </citation>
    <scope>NUCLEOTIDE SEQUENCE</scope>
    <source>
        <strain evidence="2">CPER-KK1</strain>
    </source>
</reference>
<dbReference type="Pfam" id="PF00535">
    <property type="entry name" value="Glycos_transf_2"/>
    <property type="match status" value="1"/>
</dbReference>
<dbReference type="Proteomes" id="UP000753908">
    <property type="component" value="Unassembled WGS sequence"/>
</dbReference>
<organism evidence="2 3">
    <name type="scientific">Symplocastrum torsivum CPER-KK1</name>
    <dbReference type="NCBI Taxonomy" id="450513"/>
    <lineage>
        <taxon>Bacteria</taxon>
        <taxon>Bacillati</taxon>
        <taxon>Cyanobacteriota</taxon>
        <taxon>Cyanophyceae</taxon>
        <taxon>Oscillatoriophycideae</taxon>
        <taxon>Oscillatoriales</taxon>
        <taxon>Microcoleaceae</taxon>
        <taxon>Symplocastrum</taxon>
    </lineage>
</organism>
<dbReference type="InterPro" id="IPR050834">
    <property type="entry name" value="Glycosyltransf_2"/>
</dbReference>
<dbReference type="InterPro" id="IPR029044">
    <property type="entry name" value="Nucleotide-diphossugar_trans"/>
</dbReference>
<accession>A0A951UDF2</accession>
<comment type="caution">
    <text evidence="2">The sequence shown here is derived from an EMBL/GenBank/DDBJ whole genome shotgun (WGS) entry which is preliminary data.</text>
</comment>
<proteinExistence type="predicted"/>
<dbReference type="EMBL" id="JAHHIF010000080">
    <property type="protein sequence ID" value="MBW4549044.1"/>
    <property type="molecule type" value="Genomic_DNA"/>
</dbReference>
<dbReference type="SUPFAM" id="SSF53448">
    <property type="entry name" value="Nucleotide-diphospho-sugar transferases"/>
    <property type="match status" value="1"/>
</dbReference>
<evidence type="ECO:0000313" key="3">
    <source>
        <dbReference type="Proteomes" id="UP000753908"/>
    </source>
</evidence>
<reference evidence="2" key="2">
    <citation type="journal article" date="2022" name="Microbiol. Resour. Announc.">
        <title>Metagenome Sequencing to Explore Phylogenomics of Terrestrial Cyanobacteria.</title>
        <authorList>
            <person name="Ward R.D."/>
            <person name="Stajich J.E."/>
            <person name="Johansen J.R."/>
            <person name="Huntemann M."/>
            <person name="Clum A."/>
            <person name="Foster B."/>
            <person name="Foster B."/>
            <person name="Roux S."/>
            <person name="Palaniappan K."/>
            <person name="Varghese N."/>
            <person name="Mukherjee S."/>
            <person name="Reddy T.B.K."/>
            <person name="Daum C."/>
            <person name="Copeland A."/>
            <person name="Chen I.A."/>
            <person name="Ivanova N.N."/>
            <person name="Kyrpides N.C."/>
            <person name="Shapiro N."/>
            <person name="Eloe-Fadrosh E.A."/>
            <person name="Pietrasiak N."/>
        </authorList>
    </citation>
    <scope>NUCLEOTIDE SEQUENCE</scope>
    <source>
        <strain evidence="2">CPER-KK1</strain>
    </source>
</reference>
<dbReference type="InterPro" id="IPR001173">
    <property type="entry name" value="Glyco_trans_2-like"/>
</dbReference>
<protein>
    <submittedName>
        <fullName evidence="2">Glycosyltransferase</fullName>
    </submittedName>
</protein>
<name>A0A951UDF2_9CYAN</name>
<evidence type="ECO:0000259" key="1">
    <source>
        <dbReference type="Pfam" id="PF00535"/>
    </source>
</evidence>
<sequence length="317" mass="35765">MNSKPTISVVIPAYNAAHYLTDTIHSVLAQSYTDWELLIINDGSTDTTESVVNRYCQQDGRIQLVTKENGGVSSSRNLGATLAKGELIAFLDADDKWLPNKLAVHAEYMHSHPEVGVSFARVELMNSDGSSMNKLTSNQLTQLQPQEFLYSNPTVTTSNVVIRRDLFHKMQGFDQTINHSEDMELLFRIASCSDFKIEGINQTLVQYRIHNTGLSSTLKNMEDGWKKMLEKARQLHPDLVSKHYASAYASQLQYLARQTLRLGLPPELGVDFVNRAFQADWGLMIRQRRSMLIAITIYATYFVSRLSANPVMKSLVK</sequence>